<dbReference type="PROSITE" id="PS50041">
    <property type="entry name" value="C_TYPE_LECTIN_2"/>
    <property type="match status" value="1"/>
</dbReference>
<dbReference type="SUPFAM" id="SSF56436">
    <property type="entry name" value="C-type lectin-like"/>
    <property type="match status" value="1"/>
</dbReference>
<accession>A0A8W8MY16</accession>
<dbReference type="InterPro" id="IPR050111">
    <property type="entry name" value="C-type_lectin/snaclec_domain"/>
</dbReference>
<evidence type="ECO:0000313" key="4">
    <source>
        <dbReference type="EnsemblMetazoa" id="G358.2:cds"/>
    </source>
</evidence>
<dbReference type="InterPro" id="IPR018378">
    <property type="entry name" value="C-type_lectin_CS"/>
</dbReference>
<dbReference type="PROSITE" id="PS00615">
    <property type="entry name" value="C_TYPE_LECTIN_1"/>
    <property type="match status" value="1"/>
</dbReference>
<dbReference type="Gene3D" id="3.10.100.10">
    <property type="entry name" value="Mannose-Binding Protein A, subunit A"/>
    <property type="match status" value="1"/>
</dbReference>
<evidence type="ECO:0000259" key="3">
    <source>
        <dbReference type="PROSITE" id="PS50041"/>
    </source>
</evidence>
<sequence length="153" mass="17179">MKFLVALILLELYSSIEGCEVGWVQFRTKCYMFSHTAASWAEAESICNAFHSILAEPRSHEESMFLISHSVNQAGEFWIGVSDIIEENRWIYSSDLQVSKVNDFHAGEPNGHTGANCVALWKPFRGYWADESCGAHYNFICEMSQESGGDVLG</sequence>
<evidence type="ECO:0000256" key="2">
    <source>
        <dbReference type="SAM" id="SignalP"/>
    </source>
</evidence>
<feature type="signal peptide" evidence="2">
    <location>
        <begin position="1"/>
        <end position="18"/>
    </location>
</feature>
<name>A0A8W8MY16_MAGGI</name>
<protein>
    <recommendedName>
        <fullName evidence="3">C-type lectin domain-containing protein</fullName>
    </recommendedName>
</protein>
<organism evidence="4 5">
    <name type="scientific">Magallana gigas</name>
    <name type="common">Pacific oyster</name>
    <name type="synonym">Crassostrea gigas</name>
    <dbReference type="NCBI Taxonomy" id="29159"/>
    <lineage>
        <taxon>Eukaryota</taxon>
        <taxon>Metazoa</taxon>
        <taxon>Spiralia</taxon>
        <taxon>Lophotrochozoa</taxon>
        <taxon>Mollusca</taxon>
        <taxon>Bivalvia</taxon>
        <taxon>Autobranchia</taxon>
        <taxon>Pteriomorphia</taxon>
        <taxon>Ostreida</taxon>
        <taxon>Ostreoidea</taxon>
        <taxon>Ostreidae</taxon>
        <taxon>Magallana</taxon>
    </lineage>
</organism>
<dbReference type="OMA" id="RYICEFL"/>
<dbReference type="EnsemblMetazoa" id="G358.2">
    <property type="protein sequence ID" value="G358.2:cds"/>
    <property type="gene ID" value="G358"/>
</dbReference>
<feature type="domain" description="C-type lectin" evidence="3">
    <location>
        <begin position="26"/>
        <end position="142"/>
    </location>
</feature>
<keyword evidence="5" id="KW-1185">Reference proteome</keyword>
<dbReference type="SMART" id="SM00034">
    <property type="entry name" value="CLECT"/>
    <property type="match status" value="1"/>
</dbReference>
<dbReference type="InterPro" id="IPR016186">
    <property type="entry name" value="C-type_lectin-like/link_sf"/>
</dbReference>
<dbReference type="InterPro" id="IPR016187">
    <property type="entry name" value="CTDL_fold"/>
</dbReference>
<evidence type="ECO:0000256" key="1">
    <source>
        <dbReference type="ARBA" id="ARBA00023157"/>
    </source>
</evidence>
<dbReference type="AlphaFoldDB" id="A0A8W8MY16"/>
<dbReference type="CDD" id="cd00037">
    <property type="entry name" value="CLECT"/>
    <property type="match status" value="1"/>
</dbReference>
<reference evidence="4" key="1">
    <citation type="submission" date="2022-08" db="UniProtKB">
        <authorList>
            <consortium name="EnsemblMetazoa"/>
        </authorList>
    </citation>
    <scope>IDENTIFICATION</scope>
    <source>
        <strain evidence="4">05x7-T-G4-1.051#20</strain>
    </source>
</reference>
<dbReference type="EnsemblMetazoa" id="G358.1">
    <property type="protein sequence ID" value="G358.1:cds"/>
    <property type="gene ID" value="G358"/>
</dbReference>
<dbReference type="InterPro" id="IPR001304">
    <property type="entry name" value="C-type_lectin-like"/>
</dbReference>
<evidence type="ECO:0000313" key="5">
    <source>
        <dbReference type="Proteomes" id="UP000005408"/>
    </source>
</evidence>
<dbReference type="Pfam" id="PF00059">
    <property type="entry name" value="Lectin_C"/>
    <property type="match status" value="1"/>
</dbReference>
<feature type="chain" id="PRO_5042431958" description="C-type lectin domain-containing protein" evidence="2">
    <location>
        <begin position="19"/>
        <end position="153"/>
    </location>
</feature>
<proteinExistence type="predicted"/>
<dbReference type="PANTHER" id="PTHR22803">
    <property type="entry name" value="MANNOSE, PHOSPHOLIPASE, LECTIN RECEPTOR RELATED"/>
    <property type="match status" value="1"/>
</dbReference>
<keyword evidence="2" id="KW-0732">Signal</keyword>
<dbReference type="Proteomes" id="UP000005408">
    <property type="component" value="Unassembled WGS sequence"/>
</dbReference>
<keyword evidence="1" id="KW-1015">Disulfide bond</keyword>